<accession>A0A939DG51</accession>
<reference evidence="1" key="1">
    <citation type="submission" date="2021-02" db="EMBL/GenBank/DDBJ databases">
        <title>PHA producing bacteria isolated from coastal sediment in Guangdong, Shenzhen.</title>
        <authorList>
            <person name="Zheng W."/>
            <person name="Yu S."/>
            <person name="Huang Y."/>
        </authorList>
    </citation>
    <scope>NUCLEOTIDE SEQUENCE</scope>
    <source>
        <strain evidence="1">TN14-10</strain>
    </source>
</reference>
<evidence type="ECO:0000313" key="1">
    <source>
        <dbReference type="EMBL" id="MBN7797648.1"/>
    </source>
</evidence>
<protein>
    <submittedName>
        <fullName evidence="1">Uncharacterized protein</fullName>
    </submittedName>
</protein>
<gene>
    <name evidence="1" type="ORF">JYP50_13640</name>
</gene>
<dbReference type="Proteomes" id="UP000664303">
    <property type="component" value="Unassembled WGS sequence"/>
</dbReference>
<proteinExistence type="predicted"/>
<sequence length="415" mass="46769">MKHTTWSFSRLALDQQQKFILEETFNVRLARYYLSTTLLFTMALSPCAKSEAVYSEMALPLAINNEYYPSGIKILAKVESIDLPVLQYLDSSSNDEDSLLKSLLSIKSAKDKNRYESILSAKSLGTRNADEYFSQSLKLNADPSFIGDAILLYKIYLGEDIAFVLKTRFWGADRTIYYPFIKEGSDYSFEPLGISSSIHVVASFIVKLEETELSNFDFIRSPKIPFSDTRVLIDGTNQVRISPPNPIYVDDQVFANSSRENGGLSQSVTPVYEKIELLFDGIRADLEELEFGQAFKAMESRAIARFRIQAASTPNEKAELADYISSMALSNQILAVVDAEPFFVIYGTNLPSTNIGTLLKEIRKKGRVSTSKLRVHIVRRDRSDEGKLSLVSVMYINPARNFLLDPMITNTYLSQ</sequence>
<organism evidence="1 2">
    <name type="scientific">Parahaliea mediterranea</name>
    <dbReference type="NCBI Taxonomy" id="651086"/>
    <lineage>
        <taxon>Bacteria</taxon>
        <taxon>Pseudomonadati</taxon>
        <taxon>Pseudomonadota</taxon>
        <taxon>Gammaproteobacteria</taxon>
        <taxon>Cellvibrionales</taxon>
        <taxon>Halieaceae</taxon>
        <taxon>Parahaliea</taxon>
    </lineage>
</organism>
<name>A0A939DG51_9GAMM</name>
<keyword evidence="2" id="KW-1185">Reference proteome</keyword>
<dbReference type="AlphaFoldDB" id="A0A939DG51"/>
<dbReference type="RefSeq" id="WP_206561098.1">
    <property type="nucleotide sequence ID" value="NZ_JAFKCZ010000009.1"/>
</dbReference>
<dbReference type="EMBL" id="JAFKCZ010000009">
    <property type="protein sequence ID" value="MBN7797648.1"/>
    <property type="molecule type" value="Genomic_DNA"/>
</dbReference>
<comment type="caution">
    <text evidence="1">The sequence shown here is derived from an EMBL/GenBank/DDBJ whole genome shotgun (WGS) entry which is preliminary data.</text>
</comment>
<evidence type="ECO:0000313" key="2">
    <source>
        <dbReference type="Proteomes" id="UP000664303"/>
    </source>
</evidence>